<evidence type="ECO:0000313" key="4">
    <source>
        <dbReference type="Proteomes" id="UP000680638"/>
    </source>
</evidence>
<feature type="compositionally biased region" description="Basic and acidic residues" evidence="1">
    <location>
        <begin position="256"/>
        <end position="270"/>
    </location>
</feature>
<dbReference type="Proteomes" id="UP000680638">
    <property type="component" value="Unassembled WGS sequence"/>
</dbReference>
<evidence type="ECO:0000259" key="2">
    <source>
        <dbReference type="PROSITE" id="PS51782"/>
    </source>
</evidence>
<feature type="compositionally biased region" description="Low complexity" evidence="1">
    <location>
        <begin position="193"/>
        <end position="203"/>
    </location>
</feature>
<feature type="compositionally biased region" description="Low complexity" evidence="1">
    <location>
        <begin position="340"/>
        <end position="358"/>
    </location>
</feature>
<reference evidence="3 4" key="1">
    <citation type="submission" date="2021-03" db="EMBL/GenBank/DDBJ databases">
        <title>Antimicrobial resistance genes in bacteria isolated from Japanese honey, and their potential for conferring macrolide and lincosamide resistance in the American foulbrood pathogen Paenibacillus larvae.</title>
        <authorList>
            <person name="Okamoto M."/>
            <person name="Kumagai M."/>
            <person name="Kanamori H."/>
            <person name="Takamatsu D."/>
        </authorList>
    </citation>
    <scope>NUCLEOTIDE SEQUENCE [LARGE SCALE GENOMIC DNA]</scope>
    <source>
        <strain evidence="3 4">J21TS3</strain>
    </source>
</reference>
<gene>
    <name evidence="3" type="ORF">J21TS3_09350</name>
</gene>
<feature type="region of interest" description="Disordered" evidence="1">
    <location>
        <begin position="193"/>
        <end position="373"/>
    </location>
</feature>
<dbReference type="InterPro" id="IPR036779">
    <property type="entry name" value="LysM_dom_sf"/>
</dbReference>
<dbReference type="PROSITE" id="PS51782">
    <property type="entry name" value="LYSM"/>
    <property type="match status" value="1"/>
</dbReference>
<dbReference type="Gene3D" id="3.10.350.10">
    <property type="entry name" value="LysM domain"/>
    <property type="match status" value="1"/>
</dbReference>
<accession>A0ABQ4LS89</accession>
<dbReference type="Pfam" id="PF01476">
    <property type="entry name" value="LysM"/>
    <property type="match status" value="1"/>
</dbReference>
<proteinExistence type="predicted"/>
<dbReference type="InterPro" id="IPR048862">
    <property type="entry name" value="SPOCS_spoVID_N"/>
</dbReference>
<name>A0ABQ4LS89_9BACL</name>
<keyword evidence="4" id="KW-1185">Reference proteome</keyword>
<comment type="caution">
    <text evidence="3">The sequence shown here is derived from an EMBL/GenBank/DDBJ whole genome shotgun (WGS) entry which is preliminary data.</text>
</comment>
<sequence>MILVFDQSYGLRFDIYERIHLTEELPGIAELEEVELLPNIQVISQDEQVALRGHLLLTGLYRGDGEEDGTQRLEHFIPVEITVPANRVTSLDEISVEIENFDVDLLSKRSMNITGVLSLRGIETAASEPESSWNADEFTVVHASEDPAEDPVLAAFLEEGELDADEAKTREPHDEAAADEQDAEAFATEGFAAAPKAAGSPGDAEAEAAENEPAAVKRPSEEVAQTEEEPALAALHTDKESGERGGKGKNQPNVWHFEHEDESELLHPEKTAIQADEDTEKDLYLTSVGQDQPFEPAFPFSAFHSESVAQEEAPDEREMRVALGSKKEAESGEKEAIGFSSLLSSSRSQNQQEQQAAPEEPKAEEAERESSVSDDIQWQNLFLGSSTEKNQFRKVRLCIVQREETLETIASRYQLTAREILLYNRLSEQTVEEGQILYIP</sequence>
<feature type="domain" description="LysM" evidence="2">
    <location>
        <begin position="396"/>
        <end position="439"/>
    </location>
</feature>
<dbReference type="RefSeq" id="WP_246536635.1">
    <property type="nucleotide sequence ID" value="NZ_BORW01000003.1"/>
</dbReference>
<dbReference type="InterPro" id="IPR018392">
    <property type="entry name" value="LysM"/>
</dbReference>
<feature type="compositionally biased region" description="Basic and acidic residues" evidence="1">
    <location>
        <begin position="359"/>
        <end position="371"/>
    </location>
</feature>
<dbReference type="EMBL" id="BORW01000003">
    <property type="protein sequence ID" value="GIO66114.1"/>
    <property type="molecule type" value="Genomic_DNA"/>
</dbReference>
<feature type="compositionally biased region" description="Basic and acidic residues" evidence="1">
    <location>
        <begin position="316"/>
        <end position="336"/>
    </location>
</feature>
<dbReference type="SMART" id="SM00257">
    <property type="entry name" value="LysM"/>
    <property type="match status" value="1"/>
</dbReference>
<organism evidence="3 4">
    <name type="scientific">Paenibacillus cookii</name>
    <dbReference type="NCBI Taxonomy" id="157839"/>
    <lineage>
        <taxon>Bacteria</taxon>
        <taxon>Bacillati</taxon>
        <taxon>Bacillota</taxon>
        <taxon>Bacilli</taxon>
        <taxon>Bacillales</taxon>
        <taxon>Paenibacillaceae</taxon>
        <taxon>Paenibacillus</taxon>
    </lineage>
</organism>
<dbReference type="Pfam" id="PF20918">
    <property type="entry name" value="SPOCS_spoVID-N"/>
    <property type="match status" value="1"/>
</dbReference>
<evidence type="ECO:0000256" key="1">
    <source>
        <dbReference type="SAM" id="MobiDB-lite"/>
    </source>
</evidence>
<evidence type="ECO:0000313" key="3">
    <source>
        <dbReference type="EMBL" id="GIO66114.1"/>
    </source>
</evidence>
<feature type="compositionally biased region" description="Basic and acidic residues" evidence="1">
    <location>
        <begin position="236"/>
        <end position="246"/>
    </location>
</feature>
<dbReference type="CDD" id="cd00118">
    <property type="entry name" value="LysM"/>
    <property type="match status" value="1"/>
</dbReference>
<dbReference type="SUPFAM" id="SSF54106">
    <property type="entry name" value="LysM domain"/>
    <property type="match status" value="1"/>
</dbReference>
<protein>
    <recommendedName>
        <fullName evidence="2">LysM domain-containing protein</fullName>
    </recommendedName>
</protein>